<comment type="caution">
    <text evidence="1">The sequence shown here is derived from an EMBL/GenBank/DDBJ whole genome shotgun (WGS) entry which is preliminary data.</text>
</comment>
<dbReference type="AlphaFoldDB" id="A0A0F9H7P7"/>
<dbReference type="EMBL" id="LAZR01015852">
    <property type="protein sequence ID" value="KKM07075.1"/>
    <property type="molecule type" value="Genomic_DNA"/>
</dbReference>
<accession>A0A0F9H7P7</accession>
<organism evidence="1">
    <name type="scientific">marine sediment metagenome</name>
    <dbReference type="NCBI Taxonomy" id="412755"/>
    <lineage>
        <taxon>unclassified sequences</taxon>
        <taxon>metagenomes</taxon>
        <taxon>ecological metagenomes</taxon>
    </lineage>
</organism>
<name>A0A0F9H7P7_9ZZZZ</name>
<protein>
    <submittedName>
        <fullName evidence="1">Uncharacterized protein</fullName>
    </submittedName>
</protein>
<proteinExistence type="predicted"/>
<sequence>MRRSIFVACPALIFVVAACGCQSGLSRYEPLGRSRRERLLICPLRPVMCVKRSGWPGGWSFDRAYFDDRKLSWEKATDFQVLRQFWLMYREAMYRRPEHPSFRSVCALVNRSFGDWTEMVIVEFLNEHRNPEKLQDEYGFIILAKTPRGPIGFTNYDRDKWQYDFKIRPLSLDPAKVASVFPYMRTAAGKLPGAAVMQMDDQGPMAILHYSGPGVNWTCAVMGGGTHALGAYHVPKLVASDAEIVKLMGRGKPREYQSQSKDVVYPGDRTREFDSIYNRYMLVFRTFWLATIGSQWAPGYGDRAGEKAESFFE</sequence>
<dbReference type="PROSITE" id="PS51257">
    <property type="entry name" value="PROKAR_LIPOPROTEIN"/>
    <property type="match status" value="1"/>
</dbReference>
<evidence type="ECO:0000313" key="1">
    <source>
        <dbReference type="EMBL" id="KKM07075.1"/>
    </source>
</evidence>
<reference evidence="1" key="1">
    <citation type="journal article" date="2015" name="Nature">
        <title>Complex archaea that bridge the gap between prokaryotes and eukaryotes.</title>
        <authorList>
            <person name="Spang A."/>
            <person name="Saw J.H."/>
            <person name="Jorgensen S.L."/>
            <person name="Zaremba-Niedzwiedzka K."/>
            <person name="Martijn J."/>
            <person name="Lind A.E."/>
            <person name="van Eijk R."/>
            <person name="Schleper C."/>
            <person name="Guy L."/>
            <person name="Ettema T.J."/>
        </authorList>
    </citation>
    <scope>NUCLEOTIDE SEQUENCE</scope>
</reference>
<gene>
    <name evidence="1" type="ORF">LCGC14_1737570</name>
</gene>